<organism evidence="1 2">
    <name type="scientific">bacterium (Candidatus Blackallbacteria) CG17_big_fil_post_rev_8_21_14_2_50_48_46</name>
    <dbReference type="NCBI Taxonomy" id="2014261"/>
    <lineage>
        <taxon>Bacteria</taxon>
        <taxon>Candidatus Blackallbacteria</taxon>
    </lineage>
</organism>
<dbReference type="Proteomes" id="UP000231019">
    <property type="component" value="Unassembled WGS sequence"/>
</dbReference>
<dbReference type="AlphaFoldDB" id="A0A2M7FYI0"/>
<dbReference type="SUPFAM" id="SSF46689">
    <property type="entry name" value="Homeodomain-like"/>
    <property type="match status" value="1"/>
</dbReference>
<sequence>MKQNQQYTIHLKTQEKQELEKLILSPKETKKREFRRAQVLLMADDQQSNKAIARETGLSEQAIINIKKRYCSEGLCLKDKPRSGQPPKLDQTAQITLKRLASGPPPKGQKTWSLRTLAEKMIELNLVCSISKESIRNYLKNESGR</sequence>
<reference evidence="1 2" key="1">
    <citation type="submission" date="2017-09" db="EMBL/GenBank/DDBJ databases">
        <title>Depth-based differentiation of microbial function through sediment-hosted aquifers and enrichment of novel symbionts in the deep terrestrial subsurface.</title>
        <authorList>
            <person name="Probst A.J."/>
            <person name="Ladd B."/>
            <person name="Jarett J.K."/>
            <person name="Geller-Mcgrath D.E."/>
            <person name="Sieber C.M."/>
            <person name="Emerson J.B."/>
            <person name="Anantharaman K."/>
            <person name="Thomas B.C."/>
            <person name="Malmstrom R."/>
            <person name="Stieglmeier M."/>
            <person name="Klingl A."/>
            <person name="Woyke T."/>
            <person name="Ryan C.M."/>
            <person name="Banfield J.F."/>
        </authorList>
    </citation>
    <scope>NUCLEOTIDE SEQUENCE [LARGE SCALE GENOMIC DNA]</scope>
    <source>
        <strain evidence="1">CG17_big_fil_post_rev_8_21_14_2_50_48_46</strain>
    </source>
</reference>
<gene>
    <name evidence="1" type="ORF">COW36_21790</name>
</gene>
<proteinExistence type="predicted"/>
<evidence type="ECO:0008006" key="3">
    <source>
        <dbReference type="Google" id="ProtNLM"/>
    </source>
</evidence>
<evidence type="ECO:0000313" key="1">
    <source>
        <dbReference type="EMBL" id="PIW14402.1"/>
    </source>
</evidence>
<evidence type="ECO:0000313" key="2">
    <source>
        <dbReference type="Proteomes" id="UP000231019"/>
    </source>
</evidence>
<dbReference type="InterPro" id="IPR009057">
    <property type="entry name" value="Homeodomain-like_sf"/>
</dbReference>
<protein>
    <recommendedName>
        <fullName evidence="3">Helix-turn-helix domain-containing protein</fullName>
    </recommendedName>
</protein>
<dbReference type="EMBL" id="PFFQ01000060">
    <property type="protein sequence ID" value="PIW14402.1"/>
    <property type="molecule type" value="Genomic_DNA"/>
</dbReference>
<name>A0A2M7FYI0_9BACT</name>
<dbReference type="Pfam" id="PF13565">
    <property type="entry name" value="HTH_32"/>
    <property type="match status" value="1"/>
</dbReference>
<comment type="caution">
    <text evidence="1">The sequence shown here is derived from an EMBL/GenBank/DDBJ whole genome shotgun (WGS) entry which is preliminary data.</text>
</comment>
<accession>A0A2M7FYI0</accession>